<evidence type="ECO:0000256" key="1">
    <source>
        <dbReference type="SAM" id="MobiDB-lite"/>
    </source>
</evidence>
<accession>A0A9X1F0P0</accession>
<dbReference type="Pfam" id="PF18932">
    <property type="entry name" value="DUF5681"/>
    <property type="match status" value="1"/>
</dbReference>
<dbReference type="InterPro" id="IPR043736">
    <property type="entry name" value="DUF5681"/>
</dbReference>
<evidence type="ECO:0000259" key="2">
    <source>
        <dbReference type="Pfam" id="PF18932"/>
    </source>
</evidence>
<organism evidence="3 4">
    <name type="scientific">Erythrobacter crassostreae</name>
    <dbReference type="NCBI Taxonomy" id="2828328"/>
    <lineage>
        <taxon>Bacteria</taxon>
        <taxon>Pseudomonadati</taxon>
        <taxon>Pseudomonadota</taxon>
        <taxon>Alphaproteobacteria</taxon>
        <taxon>Sphingomonadales</taxon>
        <taxon>Erythrobacteraceae</taxon>
        <taxon>Erythrobacter/Porphyrobacter group</taxon>
        <taxon>Erythrobacter</taxon>
    </lineage>
</organism>
<proteinExistence type="predicted"/>
<comment type="caution">
    <text evidence="3">The sequence shown here is derived from an EMBL/GenBank/DDBJ whole genome shotgun (WGS) entry which is preliminary data.</text>
</comment>
<feature type="compositionally biased region" description="Polar residues" evidence="1">
    <location>
        <begin position="1"/>
        <end position="14"/>
    </location>
</feature>
<keyword evidence="4" id="KW-1185">Reference proteome</keyword>
<dbReference type="AlphaFoldDB" id="A0A9X1F0P0"/>
<feature type="domain" description="DUF5681" evidence="2">
    <location>
        <begin position="6"/>
        <end position="84"/>
    </location>
</feature>
<reference evidence="3" key="1">
    <citation type="submission" date="2021-04" db="EMBL/GenBank/DDBJ databases">
        <authorList>
            <person name="Pira H."/>
            <person name="Risdian C."/>
            <person name="Wink J."/>
        </authorList>
    </citation>
    <scope>NUCLEOTIDE SEQUENCE</scope>
    <source>
        <strain evidence="3">WH158</strain>
    </source>
</reference>
<gene>
    <name evidence="3" type="ORF">KCG46_00090</name>
</gene>
<dbReference type="RefSeq" id="WP_218403349.1">
    <property type="nucleotide sequence ID" value="NZ_JAGSPC010000001.1"/>
</dbReference>
<dbReference type="Proteomes" id="UP001138681">
    <property type="component" value="Unassembled WGS sequence"/>
</dbReference>
<name>A0A9X1F0P0_9SPHN</name>
<feature type="region of interest" description="Disordered" evidence="1">
    <location>
        <begin position="1"/>
        <end position="29"/>
    </location>
</feature>
<sequence>MSKGASTRFTKGQSGNPKGRPPKPRRPNISAFEIILDKTLITARYGKQREATVEEALQQQTLKDAFAGKRMAIRKVLKMIEKREAALAKKNGSPPTPIALEGHHGAQNANEAMRILGISEPEAAMPSRWKLMAWAAQAALTRAKSKRFTAKDVGDMKFFTFDADTIRWPRGHS</sequence>
<evidence type="ECO:0000313" key="3">
    <source>
        <dbReference type="EMBL" id="MBV7257969.1"/>
    </source>
</evidence>
<dbReference type="EMBL" id="JAGSPC010000001">
    <property type="protein sequence ID" value="MBV7257969.1"/>
    <property type="molecule type" value="Genomic_DNA"/>
</dbReference>
<evidence type="ECO:0000313" key="4">
    <source>
        <dbReference type="Proteomes" id="UP001138681"/>
    </source>
</evidence>
<protein>
    <recommendedName>
        <fullName evidence="2">DUF5681 domain-containing protein</fullName>
    </recommendedName>
</protein>